<protein>
    <submittedName>
        <fullName evidence="9">Carbohydrate ABC transporter permease</fullName>
    </submittedName>
</protein>
<evidence type="ECO:0000256" key="4">
    <source>
        <dbReference type="ARBA" id="ARBA00022692"/>
    </source>
</evidence>
<organism evidence="9 10">
    <name type="scientific">Candidatus Cetobacterium colombiensis</name>
    <dbReference type="NCBI Taxonomy" id="3073100"/>
    <lineage>
        <taxon>Bacteria</taxon>
        <taxon>Fusobacteriati</taxon>
        <taxon>Fusobacteriota</taxon>
        <taxon>Fusobacteriia</taxon>
        <taxon>Fusobacteriales</taxon>
        <taxon>Fusobacteriaceae</taxon>
        <taxon>Cetobacterium</taxon>
    </lineage>
</organism>
<keyword evidence="2 7" id="KW-0813">Transport</keyword>
<reference evidence="10" key="1">
    <citation type="submission" date="2023-07" db="EMBL/GenBank/DDBJ databases">
        <authorList>
            <person name="Colorado M.A."/>
            <person name="Villamil L.M."/>
            <person name="Melo J.F."/>
            <person name="Rodriguez J.A."/>
            <person name="Ruiz R.Y."/>
        </authorList>
    </citation>
    <scope>NUCLEOTIDE SEQUENCE [LARGE SCALE GENOMIC DNA]</scope>
    <source>
        <strain evidence="10">C33</strain>
    </source>
</reference>
<dbReference type="Proteomes" id="UP001279681">
    <property type="component" value="Unassembled WGS sequence"/>
</dbReference>
<feature type="domain" description="ABC transmembrane type-1" evidence="8">
    <location>
        <begin position="74"/>
        <end position="263"/>
    </location>
</feature>
<sequence>MKTNKKFKTIWFYIFNTLISLIFIAPLIWMVASSFKEETKIFEHLNSYKALLPLNFTLDNYKMVFQRIPMTKYIFNSVFYVSLISFFGAIVNSICGYGLAKLKFKGSSFILIIIIALTIVPFESIMLPLYLIVNKMKLINSMYALIIPFIGNCFSIYMFRQFFLDFPDALLEAAYIDGADKFTTFLKVVVPNSIPVFTTVFILDFVSHWGDFLWPILVTTNDNIKNVQLGIQSFFTMAPVYYGQIMAALVVTTLPMILIFLFFQKYYIKGIASTGLKG</sequence>
<evidence type="ECO:0000256" key="1">
    <source>
        <dbReference type="ARBA" id="ARBA00004651"/>
    </source>
</evidence>
<keyword evidence="6 7" id="KW-0472">Membrane</keyword>
<evidence type="ECO:0000313" key="10">
    <source>
        <dbReference type="Proteomes" id="UP001279681"/>
    </source>
</evidence>
<evidence type="ECO:0000256" key="7">
    <source>
        <dbReference type="RuleBase" id="RU363032"/>
    </source>
</evidence>
<comment type="similarity">
    <text evidence="7">Belongs to the binding-protein-dependent transport system permease family.</text>
</comment>
<proteinExistence type="inferred from homology"/>
<dbReference type="Gene3D" id="1.10.3720.10">
    <property type="entry name" value="MetI-like"/>
    <property type="match status" value="1"/>
</dbReference>
<feature type="transmembrane region" description="Helical" evidence="7">
    <location>
        <begin position="12"/>
        <end position="32"/>
    </location>
</feature>
<keyword evidence="3" id="KW-1003">Cell membrane</keyword>
<accession>A0ABU4WES5</accession>
<evidence type="ECO:0000256" key="6">
    <source>
        <dbReference type="ARBA" id="ARBA00023136"/>
    </source>
</evidence>
<evidence type="ECO:0000259" key="8">
    <source>
        <dbReference type="PROSITE" id="PS50928"/>
    </source>
</evidence>
<evidence type="ECO:0000313" key="9">
    <source>
        <dbReference type="EMBL" id="MDX8337209.1"/>
    </source>
</evidence>
<keyword evidence="10" id="KW-1185">Reference proteome</keyword>
<feature type="transmembrane region" description="Helical" evidence="7">
    <location>
        <begin position="241"/>
        <end position="263"/>
    </location>
</feature>
<dbReference type="PROSITE" id="PS50928">
    <property type="entry name" value="ABC_TM1"/>
    <property type="match status" value="1"/>
</dbReference>
<feature type="transmembrane region" description="Helical" evidence="7">
    <location>
        <begin position="106"/>
        <end position="131"/>
    </location>
</feature>
<dbReference type="InterPro" id="IPR035906">
    <property type="entry name" value="MetI-like_sf"/>
</dbReference>
<dbReference type="RefSeq" id="WP_320314562.1">
    <property type="nucleotide sequence ID" value="NZ_JAVIKH010000024.1"/>
</dbReference>
<keyword evidence="5 7" id="KW-1133">Transmembrane helix</keyword>
<dbReference type="SUPFAM" id="SSF161098">
    <property type="entry name" value="MetI-like"/>
    <property type="match status" value="1"/>
</dbReference>
<feature type="transmembrane region" description="Helical" evidence="7">
    <location>
        <begin position="73"/>
        <end position="100"/>
    </location>
</feature>
<dbReference type="PANTHER" id="PTHR43744:SF12">
    <property type="entry name" value="ABC TRANSPORTER PERMEASE PROTEIN MG189-RELATED"/>
    <property type="match status" value="1"/>
</dbReference>
<dbReference type="EMBL" id="JAVIKH010000024">
    <property type="protein sequence ID" value="MDX8337209.1"/>
    <property type="molecule type" value="Genomic_DNA"/>
</dbReference>
<comment type="subcellular location">
    <subcellularLocation>
        <location evidence="1 7">Cell membrane</location>
        <topology evidence="1 7">Multi-pass membrane protein</topology>
    </subcellularLocation>
</comment>
<dbReference type="PANTHER" id="PTHR43744">
    <property type="entry name" value="ABC TRANSPORTER PERMEASE PROTEIN MG189-RELATED-RELATED"/>
    <property type="match status" value="1"/>
</dbReference>
<gene>
    <name evidence="9" type="ORF">RFV38_12020</name>
</gene>
<evidence type="ECO:0000256" key="2">
    <source>
        <dbReference type="ARBA" id="ARBA00022448"/>
    </source>
</evidence>
<keyword evidence="4 7" id="KW-0812">Transmembrane</keyword>
<dbReference type="CDD" id="cd06261">
    <property type="entry name" value="TM_PBP2"/>
    <property type="match status" value="1"/>
</dbReference>
<dbReference type="InterPro" id="IPR000515">
    <property type="entry name" value="MetI-like"/>
</dbReference>
<name>A0ABU4WES5_9FUSO</name>
<evidence type="ECO:0000256" key="5">
    <source>
        <dbReference type="ARBA" id="ARBA00022989"/>
    </source>
</evidence>
<dbReference type="Pfam" id="PF00528">
    <property type="entry name" value="BPD_transp_1"/>
    <property type="match status" value="1"/>
</dbReference>
<evidence type="ECO:0000256" key="3">
    <source>
        <dbReference type="ARBA" id="ARBA00022475"/>
    </source>
</evidence>
<comment type="caution">
    <text evidence="9">The sequence shown here is derived from an EMBL/GenBank/DDBJ whole genome shotgun (WGS) entry which is preliminary data.</text>
</comment>
<feature type="transmembrane region" description="Helical" evidence="7">
    <location>
        <begin position="143"/>
        <end position="163"/>
    </location>
</feature>